<dbReference type="InterPro" id="IPR022622">
    <property type="entry name" value="DUF3492"/>
</dbReference>
<dbReference type="AlphaFoldDB" id="A0A1H1NSE7"/>
<dbReference type="InterPro" id="IPR047691">
    <property type="entry name" value="PelF-like"/>
</dbReference>
<dbReference type="CDD" id="cd03813">
    <property type="entry name" value="GT4-like"/>
    <property type="match status" value="1"/>
</dbReference>
<dbReference type="NCBIfam" id="NF038011">
    <property type="entry name" value="PelF"/>
    <property type="match status" value="1"/>
</dbReference>
<dbReference type="PANTHER" id="PTHR12526">
    <property type="entry name" value="GLYCOSYLTRANSFERASE"/>
    <property type="match status" value="1"/>
</dbReference>
<organism evidence="2 3">
    <name type="scientific">Halopseudomonas xinjiangensis</name>
    <dbReference type="NCBI Taxonomy" id="487184"/>
    <lineage>
        <taxon>Bacteria</taxon>
        <taxon>Pseudomonadati</taxon>
        <taxon>Pseudomonadota</taxon>
        <taxon>Gammaproteobacteria</taxon>
        <taxon>Pseudomonadales</taxon>
        <taxon>Pseudomonadaceae</taxon>
        <taxon>Halopseudomonas</taxon>
    </lineage>
</organism>
<proteinExistence type="predicted"/>
<dbReference type="STRING" id="487184.SAMN05216421_0755"/>
<name>A0A1H1NSE7_9GAMM</name>
<evidence type="ECO:0000313" key="2">
    <source>
        <dbReference type="EMBL" id="SDS01894.1"/>
    </source>
</evidence>
<keyword evidence="2" id="KW-0808">Transferase</keyword>
<dbReference type="OrthoDB" id="9772485at2"/>
<dbReference type="Pfam" id="PF11997">
    <property type="entry name" value="DUF3492"/>
    <property type="match status" value="1"/>
</dbReference>
<dbReference type="EMBL" id="LT629736">
    <property type="protein sequence ID" value="SDS01894.1"/>
    <property type="molecule type" value="Genomic_DNA"/>
</dbReference>
<dbReference type="Pfam" id="PF13692">
    <property type="entry name" value="Glyco_trans_1_4"/>
    <property type="match status" value="1"/>
</dbReference>
<accession>A0A1H1NSE7</accession>
<dbReference type="Gene3D" id="3.40.50.2000">
    <property type="entry name" value="Glycogen Phosphorylase B"/>
    <property type="match status" value="2"/>
</dbReference>
<keyword evidence="3" id="KW-1185">Reference proteome</keyword>
<dbReference type="PANTHER" id="PTHR12526:SF608">
    <property type="entry name" value="PELF"/>
    <property type="match status" value="1"/>
</dbReference>
<dbReference type="GO" id="GO:0016740">
    <property type="term" value="F:transferase activity"/>
    <property type="evidence" value="ECO:0007669"/>
    <property type="project" value="UniProtKB-KW"/>
</dbReference>
<evidence type="ECO:0000313" key="3">
    <source>
        <dbReference type="Proteomes" id="UP000243207"/>
    </source>
</evidence>
<feature type="domain" description="DUF3492" evidence="1">
    <location>
        <begin position="13"/>
        <end position="292"/>
    </location>
</feature>
<gene>
    <name evidence="2" type="ORF">SAMN05216421_0755</name>
</gene>
<dbReference type="RefSeq" id="WP_093391896.1">
    <property type="nucleotide sequence ID" value="NZ_LT629736.1"/>
</dbReference>
<protein>
    <submittedName>
        <fullName evidence="2">Glycosyl transferases group 1</fullName>
    </submittedName>
</protein>
<sequence>MTAVASPNEPVTADICLLLEGTWPYVRGGVSSWINQMILGLPELTFSVLFIGGEQGAYPKRNYDIPPNVVHFQEVFIEAAWRPGKNRHARSRPGVEADLQMLYGFFHHPQQPDQSMANAVLDALAKGRVSLSDMLRSRHSWETIARGYRDHCSDPSFINYFWTLRTIQSPVLMLAEAVQRMPRARMLHTISTGYAGLAACILKRRWGCSLILSEHGIYTKERKIDLAQAGWVPENPDEALSSSMDTETGYIRTLWIRFFERIGLLVYRSSDPVVSLYEGNRQRQIKDGADAERTRVIPNGIKLDRWAEVVANRPEGIPPVVGLVGRVVPIKDVKTFIRAMRGVVSALPEVEGWVVGPDEEDPDYAAECRSLVTSLGLERNMRFLGFQRIEEVLPKLGVMVLTSISEAQPLVILEAWCAGTPVVTTDVGCCRELIEGADAADRELGVAGEVVAIADPQGTAKAVLKLLRNQAAWTRAQQSGLARAHRYYGEALMLQRYKDIYHTAVEHN</sequence>
<reference evidence="3" key="1">
    <citation type="submission" date="2016-10" db="EMBL/GenBank/DDBJ databases">
        <authorList>
            <person name="Varghese N."/>
            <person name="Submissions S."/>
        </authorList>
    </citation>
    <scope>NUCLEOTIDE SEQUENCE [LARGE SCALE GENOMIC DNA]</scope>
    <source>
        <strain evidence="3">NRRL B-51270</strain>
    </source>
</reference>
<dbReference type="Proteomes" id="UP000243207">
    <property type="component" value="Chromosome I"/>
</dbReference>
<evidence type="ECO:0000259" key="1">
    <source>
        <dbReference type="Pfam" id="PF11997"/>
    </source>
</evidence>
<dbReference type="SUPFAM" id="SSF53756">
    <property type="entry name" value="UDP-Glycosyltransferase/glycogen phosphorylase"/>
    <property type="match status" value="1"/>
</dbReference>